<gene>
    <name evidence="1" type="ORF">ACFOD4_05840</name>
</gene>
<dbReference type="Proteomes" id="UP001595593">
    <property type="component" value="Unassembled WGS sequence"/>
</dbReference>
<dbReference type="RefSeq" id="WP_379595000.1">
    <property type="nucleotide sequence ID" value="NZ_JBHRTN010000007.1"/>
</dbReference>
<accession>A0ABV7FW20</accession>
<dbReference type="InterPro" id="IPR036890">
    <property type="entry name" value="HATPase_C_sf"/>
</dbReference>
<comment type="caution">
    <text evidence="1">The sequence shown here is derived from an EMBL/GenBank/DDBJ whole genome shotgun (WGS) entry which is preliminary data.</text>
</comment>
<proteinExistence type="predicted"/>
<dbReference type="EMBL" id="JBHRTN010000007">
    <property type="protein sequence ID" value="MFC3124579.1"/>
    <property type="molecule type" value="Genomic_DNA"/>
</dbReference>
<sequence>MIVTAGFRAEFSKGTGSTAVPDCHALLLGMALIEMVSDAAQRAFAPGFEGPADRRTRLHAGSFLLWVEDNGAGFDEPASL</sequence>
<name>A0ABV7FW20_9PROT</name>
<keyword evidence="2" id="KW-1185">Reference proteome</keyword>
<evidence type="ECO:0008006" key="3">
    <source>
        <dbReference type="Google" id="ProtNLM"/>
    </source>
</evidence>
<organism evidence="1 2">
    <name type="scientific">Teichococcus globiformis</name>
    <dbReference type="NCBI Taxonomy" id="2307229"/>
    <lineage>
        <taxon>Bacteria</taxon>
        <taxon>Pseudomonadati</taxon>
        <taxon>Pseudomonadota</taxon>
        <taxon>Alphaproteobacteria</taxon>
        <taxon>Acetobacterales</taxon>
        <taxon>Roseomonadaceae</taxon>
        <taxon>Roseomonas</taxon>
    </lineage>
</organism>
<dbReference type="SUPFAM" id="SSF55874">
    <property type="entry name" value="ATPase domain of HSP90 chaperone/DNA topoisomerase II/histidine kinase"/>
    <property type="match status" value="1"/>
</dbReference>
<protein>
    <recommendedName>
        <fullName evidence="3">Histidine kinase/HSP90-like ATPase domain-containing protein</fullName>
    </recommendedName>
</protein>
<reference evidence="2" key="1">
    <citation type="journal article" date="2019" name="Int. J. Syst. Evol. Microbiol.">
        <title>The Global Catalogue of Microorganisms (GCM) 10K type strain sequencing project: providing services to taxonomists for standard genome sequencing and annotation.</title>
        <authorList>
            <consortium name="The Broad Institute Genomics Platform"/>
            <consortium name="The Broad Institute Genome Sequencing Center for Infectious Disease"/>
            <person name="Wu L."/>
            <person name="Ma J."/>
        </authorList>
    </citation>
    <scope>NUCLEOTIDE SEQUENCE [LARGE SCALE GENOMIC DNA]</scope>
    <source>
        <strain evidence="2">KCTC 52094</strain>
    </source>
</reference>
<evidence type="ECO:0000313" key="1">
    <source>
        <dbReference type="EMBL" id="MFC3124579.1"/>
    </source>
</evidence>
<evidence type="ECO:0000313" key="2">
    <source>
        <dbReference type="Proteomes" id="UP001595593"/>
    </source>
</evidence>